<dbReference type="AlphaFoldDB" id="A0A242NWE1"/>
<protein>
    <recommendedName>
        <fullName evidence="1">HTH cro/C1-type domain-containing protein</fullName>
    </recommendedName>
</protein>
<dbReference type="GO" id="GO:0003677">
    <property type="term" value="F:DNA binding"/>
    <property type="evidence" value="ECO:0007669"/>
    <property type="project" value="InterPro"/>
</dbReference>
<dbReference type="Proteomes" id="UP000194968">
    <property type="component" value="Unassembled WGS sequence"/>
</dbReference>
<dbReference type="Pfam" id="PF13560">
    <property type="entry name" value="HTH_31"/>
    <property type="match status" value="1"/>
</dbReference>
<proteinExistence type="predicted"/>
<evidence type="ECO:0000313" key="2">
    <source>
        <dbReference type="EMBL" id="OTQ50901.1"/>
    </source>
</evidence>
<accession>A0A242NWE1</accession>
<dbReference type="CDD" id="cd00093">
    <property type="entry name" value="HTH_XRE"/>
    <property type="match status" value="1"/>
</dbReference>
<reference evidence="2 3" key="1">
    <citation type="submission" date="2017-03" db="EMBL/GenBank/DDBJ databases">
        <title>Comparative genomics of honeybee gut symbionts reveal geographically distinct and subgroup specific antibiotic resistance.</title>
        <authorList>
            <person name="Ludvigsen J."/>
            <person name="Porcellato D."/>
            <person name="Labee-Lund T.M."/>
            <person name="Amdam G.V."/>
            <person name="Rudi K."/>
        </authorList>
    </citation>
    <scope>NUCLEOTIDE SEQUENCE [LARGE SCALE GENOMIC DNA]</scope>
    <source>
        <strain evidence="2 3">A-4-12</strain>
    </source>
</reference>
<evidence type="ECO:0000313" key="3">
    <source>
        <dbReference type="Proteomes" id="UP000194968"/>
    </source>
</evidence>
<dbReference type="EMBL" id="NASK01000083">
    <property type="protein sequence ID" value="OTQ50901.1"/>
    <property type="molecule type" value="Genomic_DNA"/>
</dbReference>
<name>A0A242NWE1_9GAMM</name>
<dbReference type="SUPFAM" id="SSF47413">
    <property type="entry name" value="lambda repressor-like DNA-binding domains"/>
    <property type="match status" value="1"/>
</dbReference>
<dbReference type="Gene3D" id="1.10.260.40">
    <property type="entry name" value="lambda repressor-like DNA-binding domains"/>
    <property type="match status" value="1"/>
</dbReference>
<evidence type="ECO:0000259" key="1">
    <source>
        <dbReference type="PROSITE" id="PS50943"/>
    </source>
</evidence>
<dbReference type="InterPro" id="IPR001387">
    <property type="entry name" value="Cro/C1-type_HTH"/>
</dbReference>
<sequence>MSNDMENNDVLISNGWLLPRIARKKGKLGKYLAKVRVELGLSQAGLAEILEVSVATISFIERRQKPITRNVANKFIEQMGLNEAEREEFLKLAIMNNAAIKIEKIQEELLGNNNG</sequence>
<gene>
    <name evidence="2" type="ORF">B6D06_03680</name>
</gene>
<feature type="domain" description="HTH cro/C1-type" evidence="1">
    <location>
        <begin position="32"/>
        <end position="86"/>
    </location>
</feature>
<organism evidence="2 3">
    <name type="scientific">Gilliamella apis</name>
    <dbReference type="NCBI Taxonomy" id="1970738"/>
    <lineage>
        <taxon>Bacteria</taxon>
        <taxon>Pseudomonadati</taxon>
        <taxon>Pseudomonadota</taxon>
        <taxon>Gammaproteobacteria</taxon>
        <taxon>Orbales</taxon>
        <taxon>Orbaceae</taxon>
        <taxon>Gilliamella</taxon>
    </lineage>
</organism>
<dbReference type="RefSeq" id="WP_086320242.1">
    <property type="nucleotide sequence ID" value="NZ_NASD01000003.1"/>
</dbReference>
<dbReference type="SMART" id="SM00530">
    <property type="entry name" value="HTH_XRE"/>
    <property type="match status" value="1"/>
</dbReference>
<dbReference type="InterPro" id="IPR010982">
    <property type="entry name" value="Lambda_DNA-bd_dom_sf"/>
</dbReference>
<dbReference type="PROSITE" id="PS50943">
    <property type="entry name" value="HTH_CROC1"/>
    <property type="match status" value="1"/>
</dbReference>
<comment type="caution">
    <text evidence="2">The sequence shown here is derived from an EMBL/GenBank/DDBJ whole genome shotgun (WGS) entry which is preliminary data.</text>
</comment>